<accession>A0A481ZB72</accession>
<gene>
    <name evidence="1" type="ORF">LCPAC403_01610</name>
</gene>
<evidence type="ECO:0000313" key="1">
    <source>
        <dbReference type="EMBL" id="QBK93027.1"/>
    </source>
</evidence>
<proteinExistence type="predicted"/>
<dbReference type="EMBL" id="MK500589">
    <property type="protein sequence ID" value="QBK93027.1"/>
    <property type="molecule type" value="Genomic_DNA"/>
</dbReference>
<organism evidence="1">
    <name type="scientific">Pithovirus LCPAC403</name>
    <dbReference type="NCBI Taxonomy" id="2506596"/>
    <lineage>
        <taxon>Viruses</taxon>
        <taxon>Pithoviruses</taxon>
    </lineage>
</organism>
<protein>
    <submittedName>
        <fullName evidence="1">Uncharacterized protein</fullName>
    </submittedName>
</protein>
<name>A0A481ZB72_9VIRU</name>
<reference evidence="1" key="1">
    <citation type="journal article" date="2019" name="MBio">
        <title>Virus Genomes from Deep Sea Sediments Expand the Ocean Megavirome and Support Independent Origins of Viral Gigantism.</title>
        <authorList>
            <person name="Backstrom D."/>
            <person name="Yutin N."/>
            <person name="Jorgensen S.L."/>
            <person name="Dharamshi J."/>
            <person name="Homa F."/>
            <person name="Zaremba-Niedwiedzka K."/>
            <person name="Spang A."/>
            <person name="Wolf Y.I."/>
            <person name="Koonin E.V."/>
            <person name="Ettema T.J."/>
        </authorList>
    </citation>
    <scope>NUCLEOTIDE SEQUENCE</scope>
</reference>
<sequence>MSYTVCIESSDRAQTSFIQSLLTNLTFTDDRSKADTIIFIGKFERVRRPRPQIIGININVENSIDVHKGKFDMFDHIFINSRKYLIRLQRKLGTRYVHYLPELDVLKRKGSTLEASNKIAVPDDFKHSDSNTISFSEFRKELPRCAVCYTKDQVIYCINTLTPFVYTGTRPSFVKEMLSDDFILSPDEDAISYLMTREKDLRSILTQVHSNCRQCWNTKQLVGIVQSMERRKVIIDHVDLVQIDTIHNSYIKLLDHLTNKSKLTNTSLKRLSSFISMKINCEPNNSIFMKVIKDNPKEIYNYMVEFKRQYARESISVCNRLTPVHYGKLRLGWDRIMKYLNCIMCDNGILFDPCLNDTFNAADVLEPEGIIPYTVPWIGIVHDPISINTLFIKSIVTCQALICFTDVIYDELQSDLNTLKTFKYINHSVNLIKLVHPTHLPDRLYTKSPKRILSFPNSKGENSFAFCRLRAGGMKKVLVGNKSDFDVLSIISRDEIEISKVNDTFKSGILRYIHDEDFLCKEFGMTQSDIPDKFEPDNDYVIKLKNHVESFISSCDYTKESDFKNAMVFMDFPINSGVQYPLIECIMTNIPILVKKTSTTVEYLGETYPLFFKNLNHASSLMANSNINEAHLYLKNKNKHQFMIENLVDKLTKADFYDKLFA</sequence>